<evidence type="ECO:0000313" key="2">
    <source>
        <dbReference type="Proteomes" id="UP000265520"/>
    </source>
</evidence>
<accession>A0A392SL67</accession>
<dbReference type="AlphaFoldDB" id="A0A392SL67"/>
<proteinExistence type="predicted"/>
<comment type="caution">
    <text evidence="1">The sequence shown here is derived from an EMBL/GenBank/DDBJ whole genome shotgun (WGS) entry which is preliminary data.</text>
</comment>
<protein>
    <submittedName>
        <fullName evidence="1">Uncharacterized protein</fullName>
    </submittedName>
</protein>
<feature type="non-terminal residue" evidence="1">
    <location>
        <position position="80"/>
    </location>
</feature>
<evidence type="ECO:0000313" key="1">
    <source>
        <dbReference type="EMBL" id="MCI49613.1"/>
    </source>
</evidence>
<dbReference type="Proteomes" id="UP000265520">
    <property type="component" value="Unassembled WGS sequence"/>
</dbReference>
<organism evidence="1 2">
    <name type="scientific">Trifolium medium</name>
    <dbReference type="NCBI Taxonomy" id="97028"/>
    <lineage>
        <taxon>Eukaryota</taxon>
        <taxon>Viridiplantae</taxon>
        <taxon>Streptophyta</taxon>
        <taxon>Embryophyta</taxon>
        <taxon>Tracheophyta</taxon>
        <taxon>Spermatophyta</taxon>
        <taxon>Magnoliopsida</taxon>
        <taxon>eudicotyledons</taxon>
        <taxon>Gunneridae</taxon>
        <taxon>Pentapetalae</taxon>
        <taxon>rosids</taxon>
        <taxon>fabids</taxon>
        <taxon>Fabales</taxon>
        <taxon>Fabaceae</taxon>
        <taxon>Papilionoideae</taxon>
        <taxon>50 kb inversion clade</taxon>
        <taxon>NPAAA clade</taxon>
        <taxon>Hologalegina</taxon>
        <taxon>IRL clade</taxon>
        <taxon>Trifolieae</taxon>
        <taxon>Trifolium</taxon>
    </lineage>
</organism>
<keyword evidence="2" id="KW-1185">Reference proteome</keyword>
<reference evidence="1 2" key="1">
    <citation type="journal article" date="2018" name="Front. Plant Sci.">
        <title>Red Clover (Trifolium pratense) and Zigzag Clover (T. medium) - A Picture of Genomic Similarities and Differences.</title>
        <authorList>
            <person name="Dluhosova J."/>
            <person name="Istvanek J."/>
            <person name="Nedelnik J."/>
            <person name="Repkova J."/>
        </authorList>
    </citation>
    <scope>NUCLEOTIDE SEQUENCE [LARGE SCALE GENOMIC DNA]</scope>
    <source>
        <strain evidence="2">cv. 10/8</strain>
        <tissue evidence="1">Leaf</tissue>
    </source>
</reference>
<name>A0A392SL67_9FABA</name>
<dbReference type="EMBL" id="LXQA010403849">
    <property type="protein sequence ID" value="MCI49613.1"/>
    <property type="molecule type" value="Genomic_DNA"/>
</dbReference>
<sequence>MVSCRLVENILELKNTSELGRREVKDAVCRPGTPWFNSARPTKIQLTSFKPVARAWAEFFVKSIEPIANSSEYQIDNALA</sequence>